<evidence type="ECO:0000256" key="1">
    <source>
        <dbReference type="RuleBase" id="RU003682"/>
    </source>
</evidence>
<dbReference type="InterPro" id="IPR026992">
    <property type="entry name" value="DIOX_N"/>
</dbReference>
<keyword evidence="1" id="KW-0479">Metal-binding</keyword>
<dbReference type="GO" id="GO:0016491">
    <property type="term" value="F:oxidoreductase activity"/>
    <property type="evidence" value="ECO:0007669"/>
    <property type="project" value="UniProtKB-KW"/>
</dbReference>
<evidence type="ECO:0000259" key="2">
    <source>
        <dbReference type="PROSITE" id="PS51471"/>
    </source>
</evidence>
<accession>W6MMU1</accession>
<feature type="domain" description="Fe2OG dioxygenase" evidence="2">
    <location>
        <begin position="178"/>
        <end position="308"/>
    </location>
</feature>
<dbReference type="GO" id="GO:0044283">
    <property type="term" value="P:small molecule biosynthetic process"/>
    <property type="evidence" value="ECO:0007669"/>
    <property type="project" value="UniProtKB-ARBA"/>
</dbReference>
<dbReference type="RefSeq" id="XP_022458318.1">
    <property type="nucleotide sequence ID" value="XM_022602521.1"/>
</dbReference>
<dbReference type="PANTHER" id="PTHR47990">
    <property type="entry name" value="2-OXOGLUTARATE (2OG) AND FE(II)-DEPENDENT OXYGENASE SUPERFAMILY PROTEIN-RELATED"/>
    <property type="match status" value="1"/>
</dbReference>
<reference evidence="3" key="2">
    <citation type="submission" date="2014-02" db="EMBL/GenBank/DDBJ databases">
        <title>Complete DNA sequence of /Kuraishia capsulata/ illustrates novel genomic features among budding yeasts (/Saccharomycotina/).</title>
        <authorList>
            <person name="Morales L."/>
            <person name="Noel B."/>
            <person name="Porcel B."/>
            <person name="Marcet-Houben M."/>
            <person name="Hullo M-F."/>
            <person name="Sacerdot C."/>
            <person name="Tekaia F."/>
            <person name="Leh-Louis V."/>
            <person name="Despons L."/>
            <person name="Khanna V."/>
            <person name="Aury J-M."/>
            <person name="Barbe V."/>
            <person name="Couloux A."/>
            <person name="Labadie K."/>
            <person name="Pelletier E."/>
            <person name="Souciet J-L."/>
            <person name="Boekhout T."/>
            <person name="Gabaldon T."/>
            <person name="Wincker P."/>
            <person name="Dujon B."/>
        </authorList>
    </citation>
    <scope>NUCLEOTIDE SEQUENCE</scope>
    <source>
        <strain evidence="3">CBS 1993</strain>
    </source>
</reference>
<dbReference type="SUPFAM" id="SSF51197">
    <property type="entry name" value="Clavaminate synthase-like"/>
    <property type="match status" value="1"/>
</dbReference>
<dbReference type="InterPro" id="IPR044861">
    <property type="entry name" value="IPNS-like_FE2OG_OXY"/>
</dbReference>
<protein>
    <recommendedName>
        <fullName evidence="2">Fe2OG dioxygenase domain-containing protein</fullName>
    </recommendedName>
</protein>
<name>W6MMU1_9ASCO</name>
<dbReference type="InterPro" id="IPR005123">
    <property type="entry name" value="Oxoglu/Fe-dep_dioxygenase_dom"/>
</dbReference>
<evidence type="ECO:0000313" key="3">
    <source>
        <dbReference type="EMBL" id="CDK26312.1"/>
    </source>
</evidence>
<comment type="similarity">
    <text evidence="1">Belongs to the iron/ascorbate-dependent oxidoreductase family.</text>
</comment>
<reference evidence="3" key="1">
    <citation type="submission" date="2013-12" db="EMBL/GenBank/DDBJ databases">
        <authorList>
            <person name="Genoscope - CEA"/>
        </authorList>
    </citation>
    <scope>NUCLEOTIDE SEQUENCE</scope>
    <source>
        <strain evidence="3">CBS 1993</strain>
    </source>
</reference>
<organism evidence="3 4">
    <name type="scientific">Kuraishia capsulata CBS 1993</name>
    <dbReference type="NCBI Taxonomy" id="1382522"/>
    <lineage>
        <taxon>Eukaryota</taxon>
        <taxon>Fungi</taxon>
        <taxon>Dikarya</taxon>
        <taxon>Ascomycota</taxon>
        <taxon>Saccharomycotina</taxon>
        <taxon>Pichiomycetes</taxon>
        <taxon>Pichiales</taxon>
        <taxon>Pichiaceae</taxon>
        <taxon>Kuraishia</taxon>
    </lineage>
</organism>
<dbReference type="OrthoDB" id="288590at2759"/>
<dbReference type="HOGENOM" id="CLU_010119_1_1_1"/>
<dbReference type="STRING" id="1382522.W6MMU1"/>
<dbReference type="Pfam" id="PF03171">
    <property type="entry name" value="2OG-FeII_Oxy"/>
    <property type="match status" value="1"/>
</dbReference>
<dbReference type="PROSITE" id="PS51471">
    <property type="entry name" value="FE2OG_OXY"/>
    <property type="match status" value="1"/>
</dbReference>
<dbReference type="Proteomes" id="UP000019384">
    <property type="component" value="Unassembled WGS sequence"/>
</dbReference>
<evidence type="ECO:0000313" key="4">
    <source>
        <dbReference type="Proteomes" id="UP000019384"/>
    </source>
</evidence>
<gene>
    <name evidence="3" type="ORF">KUCA_T00002283001</name>
</gene>
<dbReference type="GeneID" id="34519706"/>
<keyword evidence="1" id="KW-0408">Iron</keyword>
<dbReference type="GO" id="GO:0046872">
    <property type="term" value="F:metal ion binding"/>
    <property type="evidence" value="ECO:0007669"/>
    <property type="project" value="UniProtKB-KW"/>
</dbReference>
<dbReference type="Pfam" id="PF14226">
    <property type="entry name" value="DIOX_N"/>
    <property type="match status" value="1"/>
</dbReference>
<dbReference type="InterPro" id="IPR050231">
    <property type="entry name" value="Iron_ascorbate_oxido_reductase"/>
</dbReference>
<dbReference type="InterPro" id="IPR027443">
    <property type="entry name" value="IPNS-like_sf"/>
</dbReference>
<dbReference type="EMBL" id="HG793127">
    <property type="protein sequence ID" value="CDK26312.1"/>
    <property type="molecule type" value="Genomic_DNA"/>
</dbReference>
<proteinExistence type="inferred from homology"/>
<dbReference type="Gene3D" id="2.60.120.330">
    <property type="entry name" value="B-lactam Antibiotic, Isopenicillin N Synthase, Chain"/>
    <property type="match status" value="1"/>
</dbReference>
<dbReference type="AlphaFoldDB" id="W6MMU1"/>
<keyword evidence="1" id="KW-0560">Oxidoreductase</keyword>
<keyword evidence="4" id="KW-1185">Reference proteome</keyword>
<sequence>MPSKDTVQPAVPILNLALAADPATRPQLIKDLKHSLLNVGFFYVSNVPIEGYSQILEDVKAETHHFFDDLSMEDKLAIEMVNSPHFLGYNSFGNEITSDKVDLREQVDLATELPAPPKSTLTDFEEVWRNMEGPNQWPNSRVLPKFRPVIEGYIDKMSLFARWFIELIEEALDVPKGTFDRFFKRQAQAKLKLIRYPELERAAEIPGLPTEAAKAVPVDLQQGVGPHRDQSFITYIYQATPHVSLQIQDQFSSGKWIDVPPIPDTLVVAVGQTLEYITKEVCTATIHRVVTPEPGLGDRLSIPFFYNIDNESIKAQLALPSSLLDLRDERNKARRGESIGFQFLTAADDAVENQKPIGWTNFLNRIKSHRDVSQRWYPQMLEYVLEQMST</sequence>